<dbReference type="RefSeq" id="WP_072913569.1">
    <property type="nucleotide sequence ID" value="NZ_FRDM01000002.1"/>
</dbReference>
<dbReference type="InterPro" id="IPR011990">
    <property type="entry name" value="TPR-like_helical_dom_sf"/>
</dbReference>
<accession>A0A1M7SG24</accession>
<dbReference type="Proteomes" id="UP000184428">
    <property type="component" value="Unassembled WGS sequence"/>
</dbReference>
<dbReference type="OrthoDB" id="27092at2"/>
<protein>
    <submittedName>
        <fullName evidence="2">Uncharacterized protein</fullName>
    </submittedName>
</protein>
<proteinExistence type="predicted"/>
<name>A0A1M7SG24_9ACTN</name>
<dbReference type="AlphaFoldDB" id="A0A1M7SG24"/>
<sequence length="689" mass="73089">MSDVAGPGPVGRARSAVAGGDWPEAFGLLVRADAEGTLAAADLPLLGEVAYAAGHLDVTIEAWERAHAACMQTRDLDAASGAAVRVAMHLLFDTALMAPVRGWLARADELLEGRSHSPAHAWQGVVHAYERMLTGDLTGARRWALQAIEVGAGCDPAACAIGRVAQARLLILDGDVDQGLDLLNRAGVATVSGELDPLSTGVVYCELVCALQGLAQYDLAEEWTEAMERWTRTGAIGSLHGRCRVHRAEILRLRGACGEAEAEALGACQELRPYLRRELGWPLTELGRIRLHKGDVGGAEEALLAAHRAGWDPQPGLALVRLAQGDAVTAAASIRDALAHPARLPWKERPPDNDLQRVPLLEAQVEIELAVGDVDRARSAAAVLEVIAARFGSKALLAGATLARARVLLADGDAAGAERSSTEAVRLWSEVGAPYETAEARMALADAHAASGDGHRAALERRAARAAFAAVRASPRGAPQAGPEGHAAGDEQPAVGANVLRHEGDYWTVVFDGSTVLVRDLTGMRHLARLLVDPGREYHVLDLVAAETSRAGRPGSSRTADLPRSVLGDAGELLDARAKDAYRRRLAEIDEDIDAARAVGDADRAAQAETERDFLVRELARAFGLSGRGRRAASASERARAGVTRALRQSIARLGEKHPRLGEHLSRTVRTGTYCGYFPDPRAPGGWTS</sequence>
<evidence type="ECO:0000256" key="1">
    <source>
        <dbReference type="SAM" id="MobiDB-lite"/>
    </source>
</evidence>
<dbReference type="Gene3D" id="1.25.40.10">
    <property type="entry name" value="Tetratricopeptide repeat domain"/>
    <property type="match status" value="1"/>
</dbReference>
<gene>
    <name evidence="2" type="ORF">SAMN05660350_00766</name>
</gene>
<evidence type="ECO:0000313" key="3">
    <source>
        <dbReference type="Proteomes" id="UP000184428"/>
    </source>
</evidence>
<dbReference type="EMBL" id="FRDM01000002">
    <property type="protein sequence ID" value="SHN57292.1"/>
    <property type="molecule type" value="Genomic_DNA"/>
</dbReference>
<evidence type="ECO:0000313" key="2">
    <source>
        <dbReference type="EMBL" id="SHN57292.1"/>
    </source>
</evidence>
<feature type="region of interest" description="Disordered" evidence="1">
    <location>
        <begin position="472"/>
        <end position="491"/>
    </location>
</feature>
<reference evidence="2 3" key="1">
    <citation type="submission" date="2016-12" db="EMBL/GenBank/DDBJ databases">
        <authorList>
            <person name="Song W.-J."/>
            <person name="Kurnit D.M."/>
        </authorList>
    </citation>
    <scope>NUCLEOTIDE SEQUENCE [LARGE SCALE GENOMIC DNA]</scope>
    <source>
        <strain evidence="2 3">DSM 43162</strain>
    </source>
</reference>
<organism evidence="2 3">
    <name type="scientific">Geodermatophilus obscurus</name>
    <dbReference type="NCBI Taxonomy" id="1861"/>
    <lineage>
        <taxon>Bacteria</taxon>
        <taxon>Bacillati</taxon>
        <taxon>Actinomycetota</taxon>
        <taxon>Actinomycetes</taxon>
        <taxon>Geodermatophilales</taxon>
        <taxon>Geodermatophilaceae</taxon>
        <taxon>Geodermatophilus</taxon>
    </lineage>
</organism>